<accession>A0A5E7V7J0</accession>
<evidence type="ECO:0000313" key="1">
    <source>
        <dbReference type="EMBL" id="VVQ19987.1"/>
    </source>
</evidence>
<gene>
    <name evidence="1" type="ORF">PS941_04905</name>
</gene>
<dbReference type="OrthoDB" id="9864495at2"/>
<sequence>MIDITRETPKEKMIEFTAEFFAARLVLGQSHRASSQEIARARKMNDSLTSFLFGGGYAPNLAHLGQMPQNADGSFIAVIGQDGILPLAGKDGNYRVSGEAIKSVMASHYSEWLQTWG</sequence>
<dbReference type="EMBL" id="CABVJC010000010">
    <property type="protein sequence ID" value="VVQ19987.1"/>
    <property type="molecule type" value="Genomic_DNA"/>
</dbReference>
<dbReference type="RefSeq" id="WP_150694446.1">
    <property type="nucleotide sequence ID" value="NZ_CABVJC010000010.1"/>
</dbReference>
<dbReference type="AlphaFoldDB" id="A0A5E7V7J0"/>
<proteinExistence type="predicted"/>
<protein>
    <submittedName>
        <fullName evidence="1">Uncharacterized protein</fullName>
    </submittedName>
</protein>
<dbReference type="Proteomes" id="UP000326452">
    <property type="component" value="Unassembled WGS sequence"/>
</dbReference>
<evidence type="ECO:0000313" key="2">
    <source>
        <dbReference type="Proteomes" id="UP000326452"/>
    </source>
</evidence>
<reference evidence="1 2" key="1">
    <citation type="submission" date="2019-09" db="EMBL/GenBank/DDBJ databases">
        <authorList>
            <person name="Chandra G."/>
            <person name="Truman W A."/>
        </authorList>
    </citation>
    <scope>NUCLEOTIDE SEQUENCE [LARGE SCALE GENOMIC DNA]</scope>
    <source>
        <strain evidence="1">PS941</strain>
    </source>
</reference>
<name>A0A5E7V7J0_PSEFL</name>
<organism evidence="1 2">
    <name type="scientific">Pseudomonas fluorescens</name>
    <dbReference type="NCBI Taxonomy" id="294"/>
    <lineage>
        <taxon>Bacteria</taxon>
        <taxon>Pseudomonadati</taxon>
        <taxon>Pseudomonadota</taxon>
        <taxon>Gammaproteobacteria</taxon>
        <taxon>Pseudomonadales</taxon>
        <taxon>Pseudomonadaceae</taxon>
        <taxon>Pseudomonas</taxon>
    </lineage>
</organism>